<reference evidence="1 2" key="1">
    <citation type="submission" date="2019-06" db="EMBL/GenBank/DDBJ databases">
        <title>WGS assembly of Gossypium darwinii.</title>
        <authorList>
            <person name="Chen Z.J."/>
            <person name="Sreedasyam A."/>
            <person name="Ando A."/>
            <person name="Song Q."/>
            <person name="De L."/>
            <person name="Hulse-Kemp A."/>
            <person name="Ding M."/>
            <person name="Ye W."/>
            <person name="Kirkbride R."/>
            <person name="Jenkins J."/>
            <person name="Plott C."/>
            <person name="Lovell J."/>
            <person name="Lin Y.-M."/>
            <person name="Vaughn R."/>
            <person name="Liu B."/>
            <person name="Li W."/>
            <person name="Simpson S."/>
            <person name="Scheffler B."/>
            <person name="Saski C."/>
            <person name="Grover C."/>
            <person name="Hu G."/>
            <person name="Conover J."/>
            <person name="Carlson J."/>
            <person name="Shu S."/>
            <person name="Boston L."/>
            <person name="Williams M."/>
            <person name="Peterson D."/>
            <person name="Mcgee K."/>
            <person name="Jones D."/>
            <person name="Wendel J."/>
            <person name="Stelly D."/>
            <person name="Grimwood J."/>
            <person name="Schmutz J."/>
        </authorList>
    </citation>
    <scope>NUCLEOTIDE SEQUENCE [LARGE SCALE GENOMIC DNA]</scope>
    <source>
        <strain evidence="1">1808015.09</strain>
    </source>
</reference>
<evidence type="ECO:0000313" key="2">
    <source>
        <dbReference type="Proteomes" id="UP000323506"/>
    </source>
</evidence>
<dbReference type="EMBL" id="CM017692">
    <property type="protein sequence ID" value="TYH20453.1"/>
    <property type="molecule type" value="Genomic_DNA"/>
</dbReference>
<accession>A0A5D2GQU0</accession>
<dbReference type="Proteomes" id="UP000323506">
    <property type="component" value="Chromosome A05"/>
</dbReference>
<sequence>MEMSFFIPLQSFPLSQAPLLFCRPPQPLFPLVLLHHHFSHPQQSCHVQRNEPVCPCRLLKCSGFSHSSSSVFFLHKVLIYLSIRSMDEQLM</sequence>
<gene>
    <name evidence="1" type="ORF">ES288_A05G430700v1</name>
</gene>
<proteinExistence type="predicted"/>
<protein>
    <submittedName>
        <fullName evidence="1">Uncharacterized protein</fullName>
    </submittedName>
</protein>
<dbReference type="AlphaFoldDB" id="A0A5D2GQU0"/>
<keyword evidence="2" id="KW-1185">Reference proteome</keyword>
<evidence type="ECO:0000313" key="1">
    <source>
        <dbReference type="EMBL" id="TYH20453.1"/>
    </source>
</evidence>
<name>A0A5D2GQU0_GOSDA</name>
<organism evidence="1 2">
    <name type="scientific">Gossypium darwinii</name>
    <name type="common">Darwin's cotton</name>
    <name type="synonym">Gossypium barbadense var. darwinii</name>
    <dbReference type="NCBI Taxonomy" id="34276"/>
    <lineage>
        <taxon>Eukaryota</taxon>
        <taxon>Viridiplantae</taxon>
        <taxon>Streptophyta</taxon>
        <taxon>Embryophyta</taxon>
        <taxon>Tracheophyta</taxon>
        <taxon>Spermatophyta</taxon>
        <taxon>Magnoliopsida</taxon>
        <taxon>eudicotyledons</taxon>
        <taxon>Gunneridae</taxon>
        <taxon>Pentapetalae</taxon>
        <taxon>rosids</taxon>
        <taxon>malvids</taxon>
        <taxon>Malvales</taxon>
        <taxon>Malvaceae</taxon>
        <taxon>Malvoideae</taxon>
        <taxon>Gossypium</taxon>
    </lineage>
</organism>